<dbReference type="GO" id="GO:0030027">
    <property type="term" value="C:lamellipodium"/>
    <property type="evidence" value="ECO:0007669"/>
    <property type="project" value="UniProtKB-SubCell"/>
</dbReference>
<dbReference type="GeneTree" id="ENSGT00510000048167"/>
<proteinExistence type="inferred from homology"/>
<comment type="similarity">
    <text evidence="7">Belongs to the shootin family.</text>
</comment>
<evidence type="ECO:0000256" key="15">
    <source>
        <dbReference type="SAM" id="Phobius"/>
    </source>
</evidence>
<keyword evidence="11 14" id="KW-0175">Coiled coil</keyword>
<dbReference type="PANTHER" id="PTHR46606:SF3">
    <property type="entry name" value="SHOOTIN-1"/>
    <property type="match status" value="1"/>
</dbReference>
<name>A0A3B4F4I7_9CICH</name>
<sequence length="390" mass="44853">MPSFFLFLFCSLFSLSLLLYGYFSCLKREKSKNTCNKFRFPSFLSSCLFLCFLVSQMVIEEVSAIQENLEIERTCRESAEALASKLDRQNRSLKRKSMMLLSHISPETIADIDLNDEAEESEDLHASSHDCLSPQCCTSISGTVESKAYTVLTDLTYSIHSFTKEYLNTRMCSLVTRRAVKALVQCHNFWLPQKAQISPCGNLLVVSQLAVEEYETLHDTFNLERDLRTEAENYARAMVVEQKKLKRQSQILMQSSSPSQALQDALSQVTRLTEELETQRLEHQSQIKTMEDMLGSSETQRELIALRHSLELLEEEKKECSNKCSKAELELKDLRFTGEVEQYWKGTLWRMETALTVRRARCVCGCFNRRTDLKCDLEILSVAFASLEDY</sequence>
<keyword evidence="15" id="KW-0812">Transmembrane</keyword>
<keyword evidence="9" id="KW-0217">Developmental protein</keyword>
<keyword evidence="12" id="KW-0206">Cytoskeleton</keyword>
<evidence type="ECO:0000256" key="13">
    <source>
        <dbReference type="ARBA" id="ARBA00023273"/>
    </source>
</evidence>
<evidence type="ECO:0000256" key="11">
    <source>
        <dbReference type="ARBA" id="ARBA00023054"/>
    </source>
</evidence>
<dbReference type="GO" id="GO:0030175">
    <property type="term" value="C:filopodium"/>
    <property type="evidence" value="ECO:0007669"/>
    <property type="project" value="UniProtKB-SubCell"/>
</dbReference>
<dbReference type="STRING" id="303518.ENSPNYP00000004853"/>
<dbReference type="AlphaFoldDB" id="A0A3B4F4I7"/>
<dbReference type="GO" id="GO:0043204">
    <property type="term" value="C:perikaryon"/>
    <property type="evidence" value="ECO:0007669"/>
    <property type="project" value="UniProtKB-SubCell"/>
</dbReference>
<evidence type="ECO:0000256" key="1">
    <source>
        <dbReference type="ARBA" id="ARBA00004245"/>
    </source>
</evidence>
<organism evidence="16">
    <name type="scientific">Pundamilia nyererei</name>
    <dbReference type="NCBI Taxonomy" id="303518"/>
    <lineage>
        <taxon>Eukaryota</taxon>
        <taxon>Metazoa</taxon>
        <taxon>Chordata</taxon>
        <taxon>Craniata</taxon>
        <taxon>Vertebrata</taxon>
        <taxon>Euteleostomi</taxon>
        <taxon>Actinopterygii</taxon>
        <taxon>Neopterygii</taxon>
        <taxon>Teleostei</taxon>
        <taxon>Neoteleostei</taxon>
        <taxon>Acanthomorphata</taxon>
        <taxon>Ovalentaria</taxon>
        <taxon>Cichlomorphae</taxon>
        <taxon>Cichliformes</taxon>
        <taxon>Cichlidae</taxon>
        <taxon>African cichlids</taxon>
        <taxon>Pseudocrenilabrinae</taxon>
        <taxon>Haplochromini</taxon>
        <taxon>Pundamilia</taxon>
    </lineage>
</organism>
<keyword evidence="15" id="KW-0472">Membrane</keyword>
<dbReference type="GO" id="GO:0048812">
    <property type="term" value="P:neuron projection morphogenesis"/>
    <property type="evidence" value="ECO:0007669"/>
    <property type="project" value="TreeGrafter"/>
</dbReference>
<evidence type="ECO:0000256" key="8">
    <source>
        <dbReference type="ARBA" id="ARBA00017666"/>
    </source>
</evidence>
<dbReference type="GO" id="GO:0044295">
    <property type="term" value="C:axonal growth cone"/>
    <property type="evidence" value="ECO:0007669"/>
    <property type="project" value="TreeGrafter"/>
</dbReference>
<evidence type="ECO:0000256" key="5">
    <source>
        <dbReference type="ARBA" id="ARBA00004510"/>
    </source>
</evidence>
<dbReference type="GO" id="GO:0048920">
    <property type="term" value="P:posterior lateral line neuromast primordium migration"/>
    <property type="evidence" value="ECO:0007669"/>
    <property type="project" value="Ensembl"/>
</dbReference>
<evidence type="ECO:0000256" key="6">
    <source>
        <dbReference type="ARBA" id="ARBA00004624"/>
    </source>
</evidence>
<evidence type="ECO:0000256" key="2">
    <source>
        <dbReference type="ARBA" id="ARBA00004484"/>
    </source>
</evidence>
<keyword evidence="15" id="KW-1133">Transmembrane helix</keyword>
<evidence type="ECO:0000256" key="14">
    <source>
        <dbReference type="SAM" id="Coils"/>
    </source>
</evidence>
<protein>
    <recommendedName>
        <fullName evidence="8">Shootin-1</fullName>
    </recommendedName>
</protein>
<feature type="coiled-coil region" evidence="14">
    <location>
        <begin position="259"/>
        <end position="330"/>
    </location>
</feature>
<dbReference type="InterPro" id="IPR024849">
    <property type="entry name" value="Shootin-1"/>
</dbReference>
<feature type="transmembrane region" description="Helical" evidence="15">
    <location>
        <begin position="6"/>
        <end position="26"/>
    </location>
</feature>
<evidence type="ECO:0000256" key="4">
    <source>
        <dbReference type="ARBA" id="ARBA00004489"/>
    </source>
</evidence>
<evidence type="ECO:0000256" key="9">
    <source>
        <dbReference type="ARBA" id="ARBA00022473"/>
    </source>
</evidence>
<comment type="subcellular location">
    <subcellularLocation>
        <location evidence="4">Cell projection</location>
        <location evidence="4">Axon</location>
    </subcellularLocation>
    <subcellularLocation>
        <location evidence="3">Cell projection</location>
        <location evidence="3">Filopodium</location>
    </subcellularLocation>
    <subcellularLocation>
        <location evidence="6">Cell projection</location>
        <location evidence="6">Growth cone</location>
    </subcellularLocation>
    <subcellularLocation>
        <location evidence="5">Cell projection</location>
        <location evidence="5">Lamellipodium</location>
    </subcellularLocation>
    <subcellularLocation>
        <location evidence="1">Cytoplasm</location>
        <location evidence="1">Cytoskeleton</location>
    </subcellularLocation>
    <subcellularLocation>
        <location evidence="2">Perikaryon</location>
    </subcellularLocation>
</comment>
<reference evidence="16" key="1">
    <citation type="submission" date="2023-09" db="UniProtKB">
        <authorList>
            <consortium name="Ensembl"/>
        </authorList>
    </citation>
    <scope>IDENTIFICATION</scope>
</reference>
<keyword evidence="10" id="KW-0963">Cytoplasm</keyword>
<evidence type="ECO:0000313" key="16">
    <source>
        <dbReference type="Ensembl" id="ENSPNYP00000004853.1"/>
    </source>
</evidence>
<accession>A0A3B4F4I7</accession>
<evidence type="ECO:0000256" key="10">
    <source>
        <dbReference type="ARBA" id="ARBA00022490"/>
    </source>
</evidence>
<dbReference type="GO" id="GO:0005737">
    <property type="term" value="C:cytoplasm"/>
    <property type="evidence" value="ECO:0007669"/>
    <property type="project" value="TreeGrafter"/>
</dbReference>
<evidence type="ECO:0000256" key="3">
    <source>
        <dbReference type="ARBA" id="ARBA00004486"/>
    </source>
</evidence>
<keyword evidence="13" id="KW-0966">Cell projection</keyword>
<dbReference type="PANTHER" id="PTHR46606">
    <property type="entry name" value="SHOOTIN-1"/>
    <property type="match status" value="1"/>
</dbReference>
<dbReference type="Ensembl" id="ENSPNYT00000004972.1">
    <property type="protein sequence ID" value="ENSPNYP00000004853.1"/>
    <property type="gene ID" value="ENSPNYG00000003751.1"/>
</dbReference>
<feature type="transmembrane region" description="Helical" evidence="15">
    <location>
        <begin position="38"/>
        <end position="59"/>
    </location>
</feature>
<evidence type="ECO:0000256" key="12">
    <source>
        <dbReference type="ARBA" id="ARBA00023212"/>
    </source>
</evidence>
<dbReference type="GO" id="GO:2001224">
    <property type="term" value="P:positive regulation of neuron migration"/>
    <property type="evidence" value="ECO:0007669"/>
    <property type="project" value="TreeGrafter"/>
</dbReference>
<dbReference type="GO" id="GO:0005856">
    <property type="term" value="C:cytoskeleton"/>
    <property type="evidence" value="ECO:0007669"/>
    <property type="project" value="UniProtKB-SubCell"/>
</dbReference>
<evidence type="ECO:0000256" key="7">
    <source>
        <dbReference type="ARBA" id="ARBA00010041"/>
    </source>
</evidence>